<protein>
    <recommendedName>
        <fullName evidence="3">Phage protein, HK97 gp10 family</fullName>
    </recommendedName>
</protein>
<dbReference type="KEGG" id="plon:Pla110_32940"/>
<gene>
    <name evidence="1" type="ORF">Pla110_32940</name>
</gene>
<name>A0A518CQP3_9PLAN</name>
<dbReference type="Proteomes" id="UP000317178">
    <property type="component" value="Chromosome"/>
</dbReference>
<dbReference type="AlphaFoldDB" id="A0A518CQP3"/>
<evidence type="ECO:0008006" key="3">
    <source>
        <dbReference type="Google" id="ProtNLM"/>
    </source>
</evidence>
<accession>A0A518CQP3</accession>
<evidence type="ECO:0000313" key="1">
    <source>
        <dbReference type="EMBL" id="QDU81552.1"/>
    </source>
</evidence>
<dbReference type="RefSeq" id="WP_144996991.1">
    <property type="nucleotide sequence ID" value="NZ_CP036281.1"/>
</dbReference>
<dbReference type="InterPro" id="IPR010064">
    <property type="entry name" value="HK97-gp10_tail"/>
</dbReference>
<sequence>MKKPKMTWFGDEFKKKAEERAIKNLERVGYMATNDIKTGLSQSKAPPHSKPGDIPHLLHGELARSMTHEVDERKKIVRVGTNKFYGKLLELGSSKMKKRPFLRPIIRKNIRKYRNIMEKK</sequence>
<organism evidence="1 2">
    <name type="scientific">Polystyrenella longa</name>
    <dbReference type="NCBI Taxonomy" id="2528007"/>
    <lineage>
        <taxon>Bacteria</taxon>
        <taxon>Pseudomonadati</taxon>
        <taxon>Planctomycetota</taxon>
        <taxon>Planctomycetia</taxon>
        <taxon>Planctomycetales</taxon>
        <taxon>Planctomycetaceae</taxon>
        <taxon>Polystyrenella</taxon>
    </lineage>
</organism>
<keyword evidence="2" id="KW-1185">Reference proteome</keyword>
<evidence type="ECO:0000313" key="2">
    <source>
        <dbReference type="Proteomes" id="UP000317178"/>
    </source>
</evidence>
<dbReference type="NCBIfam" id="TIGR01725">
    <property type="entry name" value="phge_HK97_gp10"/>
    <property type="match status" value="1"/>
</dbReference>
<proteinExistence type="predicted"/>
<reference evidence="1 2" key="1">
    <citation type="submission" date="2019-02" db="EMBL/GenBank/DDBJ databases">
        <title>Deep-cultivation of Planctomycetes and their phenomic and genomic characterization uncovers novel biology.</title>
        <authorList>
            <person name="Wiegand S."/>
            <person name="Jogler M."/>
            <person name="Boedeker C."/>
            <person name="Pinto D."/>
            <person name="Vollmers J."/>
            <person name="Rivas-Marin E."/>
            <person name="Kohn T."/>
            <person name="Peeters S.H."/>
            <person name="Heuer A."/>
            <person name="Rast P."/>
            <person name="Oberbeckmann S."/>
            <person name="Bunk B."/>
            <person name="Jeske O."/>
            <person name="Meyerdierks A."/>
            <person name="Storesund J.E."/>
            <person name="Kallscheuer N."/>
            <person name="Luecker S."/>
            <person name="Lage O.M."/>
            <person name="Pohl T."/>
            <person name="Merkel B.J."/>
            <person name="Hornburger P."/>
            <person name="Mueller R.-W."/>
            <person name="Bruemmer F."/>
            <person name="Labrenz M."/>
            <person name="Spormann A.M."/>
            <person name="Op den Camp H."/>
            <person name="Overmann J."/>
            <person name="Amann R."/>
            <person name="Jetten M.S.M."/>
            <person name="Mascher T."/>
            <person name="Medema M.H."/>
            <person name="Devos D.P."/>
            <person name="Kaster A.-K."/>
            <person name="Ovreas L."/>
            <person name="Rohde M."/>
            <person name="Galperin M.Y."/>
            <person name="Jogler C."/>
        </authorList>
    </citation>
    <scope>NUCLEOTIDE SEQUENCE [LARGE SCALE GENOMIC DNA]</scope>
    <source>
        <strain evidence="1 2">Pla110</strain>
    </source>
</reference>
<dbReference type="EMBL" id="CP036281">
    <property type="protein sequence ID" value="QDU81552.1"/>
    <property type="molecule type" value="Genomic_DNA"/>
</dbReference>